<evidence type="ECO:0008006" key="3">
    <source>
        <dbReference type="Google" id="ProtNLM"/>
    </source>
</evidence>
<reference evidence="1 2" key="1">
    <citation type="submission" date="2019-03" db="EMBL/GenBank/DDBJ databases">
        <title>Paraburkholderia sp. 7MH5, isolated from subtropical forest soil.</title>
        <authorList>
            <person name="Gao Z.-H."/>
            <person name="Qiu L.-H."/>
        </authorList>
    </citation>
    <scope>NUCLEOTIDE SEQUENCE [LARGE SCALE GENOMIC DNA]</scope>
    <source>
        <strain evidence="1 2">7MH5</strain>
    </source>
</reference>
<dbReference type="EMBL" id="CP038150">
    <property type="protein sequence ID" value="QBR01448.1"/>
    <property type="molecule type" value="Genomic_DNA"/>
</dbReference>
<dbReference type="KEGG" id="ppai:E1956_30130"/>
<dbReference type="InterPro" id="IPR024364">
    <property type="entry name" value="Baseplate_phage_T4-like"/>
</dbReference>
<protein>
    <recommendedName>
        <fullName evidence="3">Phage baseplate protein</fullName>
    </recommendedName>
</protein>
<gene>
    <name evidence="1" type="ORF">E1956_30130</name>
</gene>
<accession>A0A4P7D0W0</accession>
<dbReference type="Pfam" id="PF12322">
    <property type="entry name" value="T4_baseplate"/>
    <property type="match status" value="1"/>
</dbReference>
<evidence type="ECO:0000313" key="1">
    <source>
        <dbReference type="EMBL" id="QBR01448.1"/>
    </source>
</evidence>
<dbReference type="RefSeq" id="WP_134756094.1">
    <property type="nucleotide sequence ID" value="NZ_CP038150.1"/>
</dbReference>
<sequence length="273" mass="29103">MRSLPDSQTLLALWERGEREHPIDRALSILEAFTGEPRDALAWLALRRRDELLIASRVAAFGPLVEGVAVCGACACKLDTSLDLSARASASPADGEVDRGTVEVAGRTIAFRLPDSHDLASIAYCAEPRAAARTLIARCIEDSGARAVDAALDGSVTGDVSDDVSDAVADDVSDAVSDHDSNDVSDAVTDAVGDAIERLSDASSIELAMTCPDCGHALRFAVDIGEFLWDELSARAQHLIDDVDALASAYGWSEAAILALPDARRRRYLERIR</sequence>
<organism evidence="1 2">
    <name type="scientific">Paraburkholderia pallida</name>
    <dbReference type="NCBI Taxonomy" id="2547399"/>
    <lineage>
        <taxon>Bacteria</taxon>
        <taxon>Pseudomonadati</taxon>
        <taxon>Pseudomonadota</taxon>
        <taxon>Betaproteobacteria</taxon>
        <taxon>Burkholderiales</taxon>
        <taxon>Burkholderiaceae</taxon>
        <taxon>Paraburkholderia</taxon>
    </lineage>
</organism>
<keyword evidence="2" id="KW-1185">Reference proteome</keyword>
<name>A0A4P7D0W0_9BURK</name>
<dbReference type="AlphaFoldDB" id="A0A4P7D0W0"/>
<proteinExistence type="predicted"/>
<dbReference type="Proteomes" id="UP000295727">
    <property type="component" value="Chromosome 3"/>
</dbReference>
<evidence type="ECO:0000313" key="2">
    <source>
        <dbReference type="Proteomes" id="UP000295727"/>
    </source>
</evidence>
<dbReference type="OrthoDB" id="283948at2"/>